<accession>A0A6A7BVU1</accession>
<evidence type="ECO:0000313" key="2">
    <source>
        <dbReference type="Proteomes" id="UP000799421"/>
    </source>
</evidence>
<protein>
    <submittedName>
        <fullName evidence="1">Uncharacterized protein</fullName>
    </submittedName>
</protein>
<keyword evidence="2" id="KW-1185">Reference proteome</keyword>
<proteinExistence type="predicted"/>
<dbReference type="AlphaFoldDB" id="A0A6A7BVU1"/>
<reference evidence="1" key="1">
    <citation type="journal article" date="2020" name="Stud. Mycol.">
        <title>101 Dothideomycetes genomes: a test case for predicting lifestyles and emergence of pathogens.</title>
        <authorList>
            <person name="Haridas S."/>
            <person name="Albert R."/>
            <person name="Binder M."/>
            <person name="Bloem J."/>
            <person name="Labutti K."/>
            <person name="Salamov A."/>
            <person name="Andreopoulos B."/>
            <person name="Baker S."/>
            <person name="Barry K."/>
            <person name="Bills G."/>
            <person name="Bluhm B."/>
            <person name="Cannon C."/>
            <person name="Castanera R."/>
            <person name="Culley D."/>
            <person name="Daum C."/>
            <person name="Ezra D."/>
            <person name="Gonzalez J."/>
            <person name="Henrissat B."/>
            <person name="Kuo A."/>
            <person name="Liang C."/>
            <person name="Lipzen A."/>
            <person name="Lutzoni F."/>
            <person name="Magnuson J."/>
            <person name="Mondo S."/>
            <person name="Nolan M."/>
            <person name="Ohm R."/>
            <person name="Pangilinan J."/>
            <person name="Park H.-J."/>
            <person name="Ramirez L."/>
            <person name="Alfaro M."/>
            <person name="Sun H."/>
            <person name="Tritt A."/>
            <person name="Yoshinaga Y."/>
            <person name="Zwiers L.-H."/>
            <person name="Turgeon B."/>
            <person name="Goodwin S."/>
            <person name="Spatafora J."/>
            <person name="Crous P."/>
            <person name="Grigoriev I."/>
        </authorList>
    </citation>
    <scope>NUCLEOTIDE SEQUENCE</scope>
    <source>
        <strain evidence="1">CBS 480.64</strain>
    </source>
</reference>
<sequence>MQSKSLNEVHWGQPPSVLCSPLFQKHPRAACRARDAPCAMIIRPCYIGRQMRRGLLFSQRRFSMSAYSRRMVYKFMSGYCNEGEWLAFRSRPAPIRPRVDASRGVESGCSLKFRDARKKRCCVPRRPHTRNGTGVIGHFSSAIAVQGRVLRGPLYSEGEGFFYEVLASSFPTLRMM</sequence>
<organism evidence="1 2">
    <name type="scientific">Piedraia hortae CBS 480.64</name>
    <dbReference type="NCBI Taxonomy" id="1314780"/>
    <lineage>
        <taxon>Eukaryota</taxon>
        <taxon>Fungi</taxon>
        <taxon>Dikarya</taxon>
        <taxon>Ascomycota</taxon>
        <taxon>Pezizomycotina</taxon>
        <taxon>Dothideomycetes</taxon>
        <taxon>Dothideomycetidae</taxon>
        <taxon>Capnodiales</taxon>
        <taxon>Piedraiaceae</taxon>
        <taxon>Piedraia</taxon>
    </lineage>
</organism>
<dbReference type="EMBL" id="MU005994">
    <property type="protein sequence ID" value="KAF2859321.1"/>
    <property type="molecule type" value="Genomic_DNA"/>
</dbReference>
<name>A0A6A7BVU1_9PEZI</name>
<dbReference type="Proteomes" id="UP000799421">
    <property type="component" value="Unassembled WGS sequence"/>
</dbReference>
<gene>
    <name evidence="1" type="ORF">K470DRAFT_100606</name>
</gene>
<evidence type="ECO:0000313" key="1">
    <source>
        <dbReference type="EMBL" id="KAF2859321.1"/>
    </source>
</evidence>